<evidence type="ECO:0000313" key="2">
    <source>
        <dbReference type="Proteomes" id="UP001430954"/>
    </source>
</evidence>
<dbReference type="Proteomes" id="UP001430954">
    <property type="component" value="Unassembled WGS sequence"/>
</dbReference>
<protein>
    <submittedName>
        <fullName evidence="1">DUF4177 domain-containing protein</fullName>
    </submittedName>
</protein>
<dbReference type="RefSeq" id="WP_223676115.1">
    <property type="nucleotide sequence ID" value="NZ_JAINZW010000003.1"/>
</dbReference>
<name>A0ABS7T763_9GAMM</name>
<sequence>MSERWMYEVVEVKPGIMGGFKTEVMQEALNRMGRQGWELVNVVLTGPMMPALAVFKKPA</sequence>
<comment type="caution">
    <text evidence="1">The sequence shown here is derived from an EMBL/GenBank/DDBJ whole genome shotgun (WGS) entry which is preliminary data.</text>
</comment>
<evidence type="ECO:0000313" key="1">
    <source>
        <dbReference type="EMBL" id="MBZ4039676.1"/>
    </source>
</evidence>
<keyword evidence="2" id="KW-1185">Reference proteome</keyword>
<organism evidence="1 2">
    <name type="scientific">Novilysobacter selenitireducens</name>
    <dbReference type="NCBI Taxonomy" id="2872639"/>
    <lineage>
        <taxon>Bacteria</taxon>
        <taxon>Pseudomonadati</taxon>
        <taxon>Pseudomonadota</taxon>
        <taxon>Gammaproteobacteria</taxon>
        <taxon>Lysobacterales</taxon>
        <taxon>Lysobacteraceae</taxon>
        <taxon>Novilysobacter</taxon>
    </lineage>
</organism>
<gene>
    <name evidence="1" type="ORF">K6753_09025</name>
</gene>
<accession>A0ABS7T763</accession>
<proteinExistence type="predicted"/>
<reference evidence="1 2" key="1">
    <citation type="submission" date="2021-09" db="EMBL/GenBank/DDBJ databases">
        <title>Lysobacter sp. 13A isolated from the river sediment.</title>
        <authorList>
            <person name="Liu H."/>
            <person name="Li S."/>
            <person name="Mao S."/>
        </authorList>
    </citation>
    <scope>NUCLEOTIDE SEQUENCE [LARGE SCALE GENOMIC DNA]</scope>
    <source>
        <strain evidence="1 2">13A</strain>
    </source>
</reference>
<dbReference type="InterPro" id="IPR025234">
    <property type="entry name" value="YjzH-like"/>
</dbReference>
<dbReference type="EMBL" id="JAINZW010000003">
    <property type="protein sequence ID" value="MBZ4039676.1"/>
    <property type="molecule type" value="Genomic_DNA"/>
</dbReference>
<dbReference type="Pfam" id="PF13783">
    <property type="entry name" value="DUF4177"/>
    <property type="match status" value="1"/>
</dbReference>